<dbReference type="InterPro" id="IPR036465">
    <property type="entry name" value="vWFA_dom_sf"/>
</dbReference>
<dbReference type="PANTHER" id="PTHR24020:SF90">
    <property type="entry name" value="COLLAGEN ALPHA-1(XXI) CHAIN"/>
    <property type="match status" value="1"/>
</dbReference>
<dbReference type="Gene3D" id="3.40.50.410">
    <property type="entry name" value="von Willebrand factor, type A domain"/>
    <property type="match status" value="6"/>
</dbReference>
<evidence type="ECO:0000256" key="8">
    <source>
        <dbReference type="ARBA" id="ARBA00023180"/>
    </source>
</evidence>
<dbReference type="Proteomes" id="UP000694559">
    <property type="component" value="Unplaced"/>
</dbReference>
<evidence type="ECO:0000259" key="10">
    <source>
        <dbReference type="PROSITE" id="PS50234"/>
    </source>
</evidence>
<dbReference type="GO" id="GO:0005581">
    <property type="term" value="C:collagen trimer"/>
    <property type="evidence" value="ECO:0007669"/>
    <property type="project" value="UniProtKB-KW"/>
</dbReference>
<comment type="subcellular location">
    <subcellularLocation>
        <location evidence="1">Secreted</location>
        <location evidence="1">Extracellular space</location>
        <location evidence="1">Extracellular matrix</location>
    </subcellularLocation>
</comment>
<keyword evidence="8" id="KW-0325">Glycoprotein</keyword>
<evidence type="ECO:0000256" key="4">
    <source>
        <dbReference type="ARBA" id="ARBA00022729"/>
    </source>
</evidence>
<dbReference type="PRINTS" id="PR00453">
    <property type="entry name" value="VWFADOMAIN"/>
</dbReference>
<feature type="domain" description="VWFA" evidence="10">
    <location>
        <begin position="13"/>
        <end position="140"/>
    </location>
</feature>
<dbReference type="InterPro" id="IPR050525">
    <property type="entry name" value="ECM_Assembly_Org"/>
</dbReference>
<sequence>FFLHIKTFISTAYTDQVYSEFQLDTYKEKNPILNLIKKKMVLRTGLLKTGSALCGVHEIDYWKPIFGEERSKILIAITSQQSKDNIKETGWLLQKDGVKIISIGVKEASTDELCLLATKPFYFFFSRIEDLIENAMLCFLLIIACHSDGVADLVFIVDAGSSPTNFEKMQLFLENLVSSLDVKKKCIRIGLVTFSTKPQVISSLLMTTDEIRIVQYIQGLSPKPGKANIGTAINFTRQKVFSASSGSRKAQGVEQIALLISHRPSEEDVRDAAKLRRRAGVTVFDIGVKEANITQLTQIAAYPPTLYVTQLCMFSKLLRCVDMEEVDIYFLIDGSSNLDYFDFVDLKLFLKDVVRLFTIGPNKVRIGVVQYAETSEVEFDLEEYGKINDILKAIDNIPQIGGSPPHTGAALTIIQSLFRKLQSQHSRTVPCHLIVLLDHISKDHVEEPARRLRNEKINLYAIGVRHTNASQIYTIADSNNRAYFVNDFASLKYIKNDVVCEICATEVCKEKKTDTVFLVDSSRSSGTEDFEKIKNFMRLLVDKSDVGPDTVHIGVVQFSDKCQEEFQLNQHFTKLDINNAIGRMSLIGQSTLIGDALQFVSNYFKPAKGARLYVKKVLILITNGEAQDEVKNHAEALREENIIIYLVGLFQANKIQLMEISGKPEMVFYVEDFEVLKYFKNEILFEICSSSDECQRIECLDIVFVIDGSGSIGPKEYDIMKEFMITLVKKSDVGYDQVQFGVVKYSPETFFYLNQSNTKLAIIDAIQNDKPIGETTFTTNIYHPARSKKIEQKNFLGIHCWLIFSQLVLGYFHPLLYLIFFSSIAECGIPADLVFLIDGSNSISDFTKFNTAHNVQVGFAQYSDRSQEEFSLNIFPRKSELENQISHIRQMEGFQTYIGAALKKVKLYFTPEGGSRINEKIQQILLVITDGRSHDRVVQAAEDLRKKGVDVYAVGVGRIDHLQLSQIAGSSDRKYTVDNFSELKVIKKD</sequence>
<evidence type="ECO:0000256" key="6">
    <source>
        <dbReference type="ARBA" id="ARBA00022889"/>
    </source>
</evidence>
<dbReference type="PROSITE" id="PS50234">
    <property type="entry name" value="VWFA"/>
    <property type="match status" value="5"/>
</dbReference>
<feature type="domain" description="VWFA" evidence="10">
    <location>
        <begin position="701"/>
        <end position="989"/>
    </location>
</feature>
<evidence type="ECO:0000256" key="3">
    <source>
        <dbReference type="ARBA" id="ARBA00022530"/>
    </source>
</evidence>
<reference evidence="11" key="2">
    <citation type="submission" date="2025-09" db="UniProtKB">
        <authorList>
            <consortium name="Ensembl"/>
        </authorList>
    </citation>
    <scope>IDENTIFICATION</scope>
</reference>
<protein>
    <recommendedName>
        <fullName evidence="10">VWFA domain-containing protein</fullName>
    </recommendedName>
</protein>
<keyword evidence="9" id="KW-0379">Hydroxylation</keyword>
<keyword evidence="5" id="KW-0677">Repeat</keyword>
<organism evidence="11 12">
    <name type="scientific">Naja naja</name>
    <name type="common">Indian cobra</name>
    <dbReference type="NCBI Taxonomy" id="35670"/>
    <lineage>
        <taxon>Eukaryota</taxon>
        <taxon>Metazoa</taxon>
        <taxon>Chordata</taxon>
        <taxon>Craniata</taxon>
        <taxon>Vertebrata</taxon>
        <taxon>Euteleostomi</taxon>
        <taxon>Lepidosauria</taxon>
        <taxon>Squamata</taxon>
        <taxon>Bifurcata</taxon>
        <taxon>Unidentata</taxon>
        <taxon>Episquamata</taxon>
        <taxon>Toxicofera</taxon>
        <taxon>Serpentes</taxon>
        <taxon>Colubroidea</taxon>
        <taxon>Elapidae</taxon>
        <taxon>Elapinae</taxon>
        <taxon>Naja</taxon>
    </lineage>
</organism>
<dbReference type="FunFam" id="3.40.50.410:FF:000003">
    <property type="entry name" value="Collagen type VI alpha 3 chain"/>
    <property type="match status" value="2"/>
</dbReference>
<accession>A0A8C6Y1I8</accession>
<feature type="domain" description="VWFA" evidence="10">
    <location>
        <begin position="327"/>
        <end position="498"/>
    </location>
</feature>
<proteinExistence type="predicted"/>
<dbReference type="AlphaFoldDB" id="A0A8C6Y1I8"/>
<dbReference type="SMART" id="SM00327">
    <property type="entry name" value="VWA"/>
    <property type="match status" value="4"/>
</dbReference>
<evidence type="ECO:0000313" key="11">
    <source>
        <dbReference type="Ensembl" id="ENSNNAP00000022548.1"/>
    </source>
</evidence>
<keyword evidence="4" id="KW-0732">Signal</keyword>
<dbReference type="OMA" id="PREYDIM"/>
<keyword evidence="3" id="KW-0272">Extracellular matrix</keyword>
<evidence type="ECO:0000313" key="12">
    <source>
        <dbReference type="Proteomes" id="UP000694559"/>
    </source>
</evidence>
<dbReference type="GO" id="GO:0007155">
    <property type="term" value="P:cell adhesion"/>
    <property type="evidence" value="ECO:0007669"/>
    <property type="project" value="UniProtKB-KW"/>
</dbReference>
<name>A0A8C6Y1I8_NAJNA</name>
<evidence type="ECO:0000256" key="9">
    <source>
        <dbReference type="ARBA" id="ARBA00023278"/>
    </source>
</evidence>
<feature type="domain" description="VWFA" evidence="10">
    <location>
        <begin position="152"/>
        <end position="326"/>
    </location>
</feature>
<dbReference type="OrthoDB" id="6132182at2759"/>
<evidence type="ECO:0000256" key="7">
    <source>
        <dbReference type="ARBA" id="ARBA00023119"/>
    </source>
</evidence>
<keyword evidence="2" id="KW-0964">Secreted</keyword>
<keyword evidence="7" id="KW-0176">Collagen</keyword>
<dbReference type="GeneTree" id="ENSGT00940000155619"/>
<dbReference type="FunFam" id="3.40.50.410:FF:000004">
    <property type="entry name" value="collagen alpha-6(VI) chain"/>
    <property type="match status" value="1"/>
</dbReference>
<evidence type="ECO:0000256" key="5">
    <source>
        <dbReference type="ARBA" id="ARBA00022737"/>
    </source>
</evidence>
<dbReference type="Pfam" id="PF00092">
    <property type="entry name" value="VWA"/>
    <property type="match status" value="6"/>
</dbReference>
<dbReference type="SUPFAM" id="SSF53300">
    <property type="entry name" value="vWA-like"/>
    <property type="match status" value="6"/>
</dbReference>
<dbReference type="Ensembl" id="ENSNNAT00000023628.1">
    <property type="protein sequence ID" value="ENSNNAP00000022548.1"/>
    <property type="gene ID" value="ENSNNAG00000014847.1"/>
</dbReference>
<dbReference type="InterPro" id="IPR002035">
    <property type="entry name" value="VWF_A"/>
</dbReference>
<evidence type="ECO:0000256" key="2">
    <source>
        <dbReference type="ARBA" id="ARBA00022525"/>
    </source>
</evidence>
<keyword evidence="12" id="KW-1185">Reference proteome</keyword>
<feature type="domain" description="VWFA" evidence="10">
    <location>
        <begin position="514"/>
        <end position="683"/>
    </location>
</feature>
<reference evidence="11" key="1">
    <citation type="submission" date="2025-08" db="UniProtKB">
        <authorList>
            <consortium name="Ensembl"/>
        </authorList>
    </citation>
    <scope>IDENTIFICATION</scope>
</reference>
<keyword evidence="6" id="KW-0130">Cell adhesion</keyword>
<evidence type="ECO:0000256" key="1">
    <source>
        <dbReference type="ARBA" id="ARBA00004498"/>
    </source>
</evidence>
<dbReference type="PANTHER" id="PTHR24020">
    <property type="entry name" value="COLLAGEN ALPHA"/>
    <property type="match status" value="1"/>
</dbReference>
<dbReference type="CDD" id="cd01450">
    <property type="entry name" value="vWFA_subfamily_ECM"/>
    <property type="match status" value="1"/>
</dbReference>